<gene>
    <name evidence="1" type="ORF">MOMA_06921</name>
</gene>
<sequence>MAIKLTQPEINWFASEYTSGRTLEEMAIDVGCSKQNVKRALAEAGIYYLTWYKTKQEDLMLKHLRQKGITNINQLKGVI</sequence>
<name>L2F5E3_9GAMM</name>
<dbReference type="Proteomes" id="UP000023795">
    <property type="component" value="Unassembled WGS sequence"/>
</dbReference>
<reference evidence="1 2" key="1">
    <citation type="journal article" date="2013" name="Genome Announc.">
        <title>Genome Sequence of Moraxella macacae 0408225, a Novel Bacterial Species Isolated from a Cynomolgus Macaque with Epistaxis.</title>
        <authorList>
            <person name="Ladner J.T."/>
            <person name="Whitehouse C.A."/>
            <person name="Koroleva G.I."/>
            <person name="Palacios G.F."/>
        </authorList>
    </citation>
    <scope>NUCLEOTIDE SEQUENCE [LARGE SCALE GENOMIC DNA]</scope>
    <source>
        <strain evidence="1 2">0408225</strain>
    </source>
</reference>
<dbReference type="RefSeq" id="WP_009501827.1">
    <property type="nucleotide sequence ID" value="NZ_ANIN01000002.1"/>
</dbReference>
<dbReference type="STRING" id="1230338.MOMA_06921"/>
<evidence type="ECO:0000313" key="2">
    <source>
        <dbReference type="Proteomes" id="UP000023795"/>
    </source>
</evidence>
<dbReference type="AlphaFoldDB" id="L2F5E3"/>
<organism evidence="1 2">
    <name type="scientific">Moraxella macacae 0408225</name>
    <dbReference type="NCBI Taxonomy" id="1230338"/>
    <lineage>
        <taxon>Bacteria</taxon>
        <taxon>Pseudomonadati</taxon>
        <taxon>Pseudomonadota</taxon>
        <taxon>Gammaproteobacteria</taxon>
        <taxon>Moraxellales</taxon>
        <taxon>Moraxellaceae</taxon>
        <taxon>Moraxella</taxon>
    </lineage>
</organism>
<proteinExistence type="predicted"/>
<evidence type="ECO:0000313" key="1">
    <source>
        <dbReference type="EMBL" id="ELA08274.1"/>
    </source>
</evidence>
<protein>
    <submittedName>
        <fullName evidence="1">Uncharacterized protein</fullName>
    </submittedName>
</protein>
<dbReference type="EMBL" id="ANIN01000002">
    <property type="protein sequence ID" value="ELA08274.1"/>
    <property type="molecule type" value="Genomic_DNA"/>
</dbReference>
<accession>L2F5E3</accession>
<comment type="caution">
    <text evidence="1">The sequence shown here is derived from an EMBL/GenBank/DDBJ whole genome shotgun (WGS) entry which is preliminary data.</text>
</comment>
<dbReference type="PATRIC" id="fig|1230338.3.peg.1477"/>
<keyword evidence="2" id="KW-1185">Reference proteome</keyword>